<dbReference type="OrthoDB" id="605154at2759"/>
<organism evidence="3 4">
    <name type="scientific">Panicum hallii var. hallii</name>
    <dbReference type="NCBI Taxonomy" id="1504633"/>
    <lineage>
        <taxon>Eukaryota</taxon>
        <taxon>Viridiplantae</taxon>
        <taxon>Streptophyta</taxon>
        <taxon>Embryophyta</taxon>
        <taxon>Tracheophyta</taxon>
        <taxon>Spermatophyta</taxon>
        <taxon>Magnoliopsida</taxon>
        <taxon>Liliopsida</taxon>
        <taxon>Poales</taxon>
        <taxon>Poaceae</taxon>
        <taxon>PACMAD clade</taxon>
        <taxon>Panicoideae</taxon>
        <taxon>Panicodae</taxon>
        <taxon>Paniceae</taxon>
        <taxon>Panicinae</taxon>
        <taxon>Panicum</taxon>
        <taxon>Panicum sect. Panicum</taxon>
    </lineage>
</organism>
<dbReference type="InterPro" id="IPR004158">
    <property type="entry name" value="DUF247_pln"/>
</dbReference>
<feature type="compositionally biased region" description="Low complexity" evidence="1">
    <location>
        <begin position="158"/>
        <end position="181"/>
    </location>
</feature>
<keyword evidence="2" id="KW-1133">Transmembrane helix</keyword>
<dbReference type="AlphaFoldDB" id="A0A2T7D6I1"/>
<keyword evidence="4" id="KW-1185">Reference proteome</keyword>
<gene>
    <name evidence="3" type="ORF">GQ55_6G155900</name>
</gene>
<protein>
    <submittedName>
        <fullName evidence="3">Uncharacterized protein</fullName>
    </submittedName>
</protein>
<name>A0A2T7D6I1_9POAL</name>
<keyword evidence="2" id="KW-0472">Membrane</keyword>
<dbReference type="EMBL" id="CM009754">
    <property type="protein sequence ID" value="PUZ51160.1"/>
    <property type="molecule type" value="Genomic_DNA"/>
</dbReference>
<proteinExistence type="predicted"/>
<dbReference type="Pfam" id="PF03140">
    <property type="entry name" value="DUF247"/>
    <property type="match status" value="1"/>
</dbReference>
<feature type="transmembrane region" description="Helical" evidence="2">
    <location>
        <begin position="462"/>
        <end position="486"/>
    </location>
</feature>
<dbReference type="PANTHER" id="PTHR31170:SF18">
    <property type="entry name" value="(WILD MALAYSIAN BANANA) HYPOTHETICAL PROTEIN"/>
    <property type="match status" value="1"/>
</dbReference>
<evidence type="ECO:0000313" key="4">
    <source>
        <dbReference type="Proteomes" id="UP000244336"/>
    </source>
</evidence>
<reference evidence="3 4" key="1">
    <citation type="submission" date="2018-04" db="EMBL/GenBank/DDBJ databases">
        <title>WGS assembly of Panicum hallii var. hallii HAL2.</title>
        <authorList>
            <person name="Lovell J."/>
            <person name="Jenkins J."/>
            <person name="Lowry D."/>
            <person name="Mamidi S."/>
            <person name="Sreedasyam A."/>
            <person name="Weng X."/>
            <person name="Barry K."/>
            <person name="Bonette J."/>
            <person name="Campitelli B."/>
            <person name="Daum C."/>
            <person name="Gordon S."/>
            <person name="Gould B."/>
            <person name="Lipzen A."/>
            <person name="MacQueen A."/>
            <person name="Palacio-Mejia J."/>
            <person name="Plott C."/>
            <person name="Shakirov E."/>
            <person name="Shu S."/>
            <person name="Yoshinaga Y."/>
            <person name="Zane M."/>
            <person name="Rokhsar D."/>
            <person name="Grimwood J."/>
            <person name="Schmutz J."/>
            <person name="Juenger T."/>
        </authorList>
    </citation>
    <scope>NUCLEOTIDE SEQUENCE [LARGE SCALE GENOMIC DNA]</scope>
    <source>
        <strain evidence="4">cv. HAL2</strain>
    </source>
</reference>
<dbReference type="Proteomes" id="UP000244336">
    <property type="component" value="Chromosome 6"/>
</dbReference>
<feature type="region of interest" description="Disordered" evidence="1">
    <location>
        <begin position="157"/>
        <end position="201"/>
    </location>
</feature>
<evidence type="ECO:0000256" key="2">
    <source>
        <dbReference type="SAM" id="Phobius"/>
    </source>
</evidence>
<dbReference type="STRING" id="1504633.A0A2T7D6I1"/>
<dbReference type="PANTHER" id="PTHR31170">
    <property type="entry name" value="BNAC04G53230D PROTEIN"/>
    <property type="match status" value="1"/>
</dbReference>
<evidence type="ECO:0000313" key="3">
    <source>
        <dbReference type="EMBL" id="PUZ51160.1"/>
    </source>
</evidence>
<keyword evidence="2" id="KW-0812">Transmembrane</keyword>
<evidence type="ECO:0000256" key="1">
    <source>
        <dbReference type="SAM" id="MobiDB-lite"/>
    </source>
</evidence>
<accession>A0A2T7D6I1</accession>
<sequence>MEDQQDPSPGDPHAIVVDIPSLSRALELELAVRRQHRGSGSQSCTLNIGKVYDLTRNVDEHEYDPHYVSIGPYHRERIPNIIREDDKLASLNNVLSQASPGTTVPKYLAELAPVEGRARSFYAHWFSNMSSKEFLRMLLLDACFVIDRFGDMNTENISSPGANGSAQSSPAPAAGDGSPIANGHGQDGHQDRSTASASGGGNKLETGWMVRDVLYLAENQIPYFVIDKIHNLTFSGGRAPVVKAIAGCISCILQKQQYSMGTVEDDAPPPGNLLHLLYRHFLKPDTVSSSSSRTDEPVSRCRTAMEYHINGVNLKSCLVGGIGGTRSILEVMLDRASGTLVVPRLNIDGDTWRILRNLMALEQQNPAVGSHVTAYCIFMSQLACTAADVEFLSRRGVIDHRLGNHGEVAACFSDLCKGIVFDADDPGFNYLRGTCQELDELYRSRRRRWMALLRHKYSANPWLVVGVIAAALGLLCAIVQSIYAVLSYNHEAAK</sequence>
<dbReference type="Gramene" id="PUZ51160">
    <property type="protein sequence ID" value="PUZ51160"/>
    <property type="gene ID" value="GQ55_6G155900"/>
</dbReference>